<keyword evidence="2" id="KW-1185">Reference proteome</keyword>
<proteinExistence type="predicted"/>
<keyword evidence="1" id="KW-0378">Hydrolase</keyword>
<dbReference type="GO" id="GO:0004519">
    <property type="term" value="F:endonuclease activity"/>
    <property type="evidence" value="ECO:0007669"/>
    <property type="project" value="UniProtKB-KW"/>
</dbReference>
<comment type="caution">
    <text evidence="1">The sequence shown here is derived from an EMBL/GenBank/DDBJ whole genome shotgun (WGS) entry which is preliminary data.</text>
</comment>
<dbReference type="EMBL" id="JBIPKE010000020">
    <property type="protein sequence ID" value="MFH6985971.1"/>
    <property type="molecule type" value="Genomic_DNA"/>
</dbReference>
<organism evidence="1 2">
    <name type="scientific">Marinoscillum luteum</name>
    <dbReference type="NCBI Taxonomy" id="861051"/>
    <lineage>
        <taxon>Bacteria</taxon>
        <taxon>Pseudomonadati</taxon>
        <taxon>Bacteroidota</taxon>
        <taxon>Cytophagia</taxon>
        <taxon>Cytophagales</taxon>
        <taxon>Reichenbachiellaceae</taxon>
        <taxon>Marinoscillum</taxon>
    </lineage>
</organism>
<gene>
    <name evidence="1" type="ORF">ACHKAR_21130</name>
</gene>
<dbReference type="Gene3D" id="3.90.75.20">
    <property type="match status" value="1"/>
</dbReference>
<dbReference type="RefSeq" id="WP_159582129.1">
    <property type="nucleotide sequence ID" value="NZ_JBIPKE010000020.1"/>
</dbReference>
<evidence type="ECO:0000313" key="2">
    <source>
        <dbReference type="Proteomes" id="UP001610063"/>
    </source>
</evidence>
<sequence>MEEWKVWESDEIRNKFLVSSYGEVKSLYFDPPKLLKHYKNMGYRAIPTRKKDGKNTLIYVHKVVAELFVPNPENHTHLIFIDENKGNPEADNLRWVDKATFKDHMSKYHKSAYTYDKDFTPNNKLTRTQVAVIKKMMNDPNRKTRVKIIAKQFGVSVGTIFSIKRGDSWKHVKAAGSDKSSS</sequence>
<dbReference type="InterPro" id="IPR044925">
    <property type="entry name" value="His-Me_finger_sf"/>
</dbReference>
<dbReference type="Proteomes" id="UP001610063">
    <property type="component" value="Unassembled WGS sequence"/>
</dbReference>
<protein>
    <submittedName>
        <fullName evidence="1">HNH endonuclease</fullName>
    </submittedName>
</protein>
<keyword evidence="1" id="KW-0540">Nuclease</keyword>
<accession>A0ABW7NFA7</accession>
<evidence type="ECO:0000313" key="1">
    <source>
        <dbReference type="EMBL" id="MFH6985971.1"/>
    </source>
</evidence>
<keyword evidence="1" id="KW-0255">Endonuclease</keyword>
<reference evidence="1 2" key="1">
    <citation type="journal article" date="2013" name="Int. J. Syst. Evol. Microbiol.">
        <title>Marinoscillum luteum sp. nov., isolated from marine sediment.</title>
        <authorList>
            <person name="Cha I.T."/>
            <person name="Park S.J."/>
            <person name="Kim S.J."/>
            <person name="Kim J.G."/>
            <person name="Jung M.Y."/>
            <person name="Shin K.S."/>
            <person name="Kwon K.K."/>
            <person name="Yang S.H."/>
            <person name="Seo Y.S."/>
            <person name="Rhee S.K."/>
        </authorList>
    </citation>
    <scope>NUCLEOTIDE SEQUENCE [LARGE SCALE GENOMIC DNA]</scope>
    <source>
        <strain evidence="1 2">KCTC 23939</strain>
    </source>
</reference>
<name>A0ABW7NFA7_9BACT</name>
<dbReference type="SUPFAM" id="SSF54060">
    <property type="entry name" value="His-Me finger endonucleases"/>
    <property type="match status" value="1"/>
</dbReference>